<dbReference type="Gene3D" id="3.40.630.30">
    <property type="match status" value="1"/>
</dbReference>
<dbReference type="AlphaFoldDB" id="A0AAE3VL42"/>
<protein>
    <submittedName>
        <fullName evidence="2">GNAT family acetyltransferase</fullName>
    </submittedName>
</protein>
<reference evidence="2" key="1">
    <citation type="submission" date="2023-07" db="EMBL/GenBank/DDBJ databases">
        <title>Genomic Encyclopedia of Type Strains, Phase IV (KMG-IV): sequencing the most valuable type-strain genomes for metagenomic binning, comparative biology and taxonomic classification.</title>
        <authorList>
            <person name="Goeker M."/>
        </authorList>
    </citation>
    <scope>NUCLEOTIDE SEQUENCE</scope>
    <source>
        <strain evidence="2">DSM 21202</strain>
    </source>
</reference>
<dbReference type="PROSITE" id="PS51729">
    <property type="entry name" value="GNAT_YJDJ"/>
    <property type="match status" value="1"/>
</dbReference>
<evidence type="ECO:0000259" key="1">
    <source>
        <dbReference type="PROSITE" id="PS51729"/>
    </source>
</evidence>
<dbReference type="PANTHER" id="PTHR31435:SF10">
    <property type="entry name" value="BSR4717 PROTEIN"/>
    <property type="match status" value="1"/>
</dbReference>
<dbReference type="InterPro" id="IPR031165">
    <property type="entry name" value="GNAT_YJDJ"/>
</dbReference>
<name>A0AAE3VL42_9HYPH</name>
<comment type="caution">
    <text evidence="2">The sequence shown here is derived from an EMBL/GenBank/DDBJ whole genome shotgun (WGS) entry which is preliminary data.</text>
</comment>
<evidence type="ECO:0000313" key="2">
    <source>
        <dbReference type="EMBL" id="MDQ0314499.1"/>
    </source>
</evidence>
<gene>
    <name evidence="2" type="ORF">J2S73_000936</name>
</gene>
<dbReference type="Pfam" id="PF14542">
    <property type="entry name" value="Acetyltransf_CG"/>
    <property type="match status" value="1"/>
</dbReference>
<accession>A0AAE3VL42</accession>
<proteinExistence type="predicted"/>
<organism evidence="2 3">
    <name type="scientific">Amorphus orientalis</name>
    <dbReference type="NCBI Taxonomy" id="649198"/>
    <lineage>
        <taxon>Bacteria</taxon>
        <taxon>Pseudomonadati</taxon>
        <taxon>Pseudomonadota</taxon>
        <taxon>Alphaproteobacteria</taxon>
        <taxon>Hyphomicrobiales</taxon>
        <taxon>Amorphaceae</taxon>
        <taxon>Amorphus</taxon>
    </lineage>
</organism>
<dbReference type="EMBL" id="JAUSUL010000001">
    <property type="protein sequence ID" value="MDQ0314499.1"/>
    <property type="molecule type" value="Genomic_DNA"/>
</dbReference>
<dbReference type="Proteomes" id="UP001229244">
    <property type="component" value="Unassembled WGS sequence"/>
</dbReference>
<dbReference type="InterPro" id="IPR045057">
    <property type="entry name" value="Gcn5-rel_NAT"/>
</dbReference>
<evidence type="ECO:0000313" key="3">
    <source>
        <dbReference type="Proteomes" id="UP001229244"/>
    </source>
</evidence>
<dbReference type="PANTHER" id="PTHR31435">
    <property type="entry name" value="PROTEIN NATD1"/>
    <property type="match status" value="1"/>
</dbReference>
<dbReference type="SUPFAM" id="SSF55729">
    <property type="entry name" value="Acyl-CoA N-acyltransferases (Nat)"/>
    <property type="match status" value="1"/>
</dbReference>
<feature type="domain" description="N-acetyltransferase" evidence="1">
    <location>
        <begin position="9"/>
        <end position="98"/>
    </location>
</feature>
<dbReference type="InterPro" id="IPR016181">
    <property type="entry name" value="Acyl_CoA_acyltransferase"/>
</dbReference>
<keyword evidence="3" id="KW-1185">Reference proteome</keyword>
<sequence length="98" mass="10554">MADIDITREETDTKGRYLATVAGVDGSGEMTFSKASPTMIIVDHTAVPDSMRGMGVAGALARRVIADARKAGQKIVPLCPFLRSYMDRHREESADVIG</sequence>